<dbReference type="EMBL" id="JAUTXT010000020">
    <property type="protein sequence ID" value="KAK3674388.1"/>
    <property type="molecule type" value="Genomic_DNA"/>
</dbReference>
<protein>
    <recommendedName>
        <fullName evidence="4">Altered inheritance of mitochondria protein 11</fullName>
    </recommendedName>
</protein>
<gene>
    <name evidence="4" type="primary">AIM11</name>
    <name evidence="6" type="ORF">LTR78_005857</name>
</gene>
<evidence type="ECO:0000313" key="7">
    <source>
        <dbReference type="Proteomes" id="UP001274830"/>
    </source>
</evidence>
<name>A0AAE0WMH2_9PEZI</name>
<feature type="transmembrane region" description="Helical" evidence="4">
    <location>
        <begin position="53"/>
        <end position="69"/>
    </location>
</feature>
<evidence type="ECO:0000313" key="6">
    <source>
        <dbReference type="EMBL" id="KAK3674388.1"/>
    </source>
</evidence>
<comment type="caution">
    <text evidence="6">The sequence shown here is derived from an EMBL/GenBank/DDBJ whole genome shotgun (WGS) entry which is preliminary data.</text>
</comment>
<comment type="similarity">
    <text evidence="4">Belongs to the AIM11 family.</text>
</comment>
<keyword evidence="3 4" id="KW-0472">Membrane</keyword>
<evidence type="ECO:0000256" key="1">
    <source>
        <dbReference type="ARBA" id="ARBA00022692"/>
    </source>
</evidence>
<dbReference type="Proteomes" id="UP001274830">
    <property type="component" value="Unassembled WGS sequence"/>
</dbReference>
<evidence type="ECO:0000256" key="4">
    <source>
        <dbReference type="RuleBase" id="RU367098"/>
    </source>
</evidence>
<evidence type="ECO:0000256" key="2">
    <source>
        <dbReference type="ARBA" id="ARBA00022989"/>
    </source>
</evidence>
<keyword evidence="1 4" id="KW-0812">Transmembrane</keyword>
<dbReference type="PANTHER" id="PTHR39136:SF1">
    <property type="entry name" value="ALTERED INHERITANCE OF MITOCHONDRIA PROTEIN 11"/>
    <property type="match status" value="1"/>
</dbReference>
<comment type="subcellular location">
    <subcellularLocation>
        <location evidence="4">Membrane</location>
        <topology evidence="4">Multi-pass membrane protein</topology>
    </subcellularLocation>
</comment>
<keyword evidence="7" id="KW-1185">Reference proteome</keyword>
<dbReference type="PANTHER" id="PTHR39136">
    <property type="entry name" value="ALTERED INHERITANCE OF MITOCHONDRIA PROTEIN 11"/>
    <property type="match status" value="1"/>
</dbReference>
<evidence type="ECO:0000256" key="5">
    <source>
        <dbReference type="SAM" id="MobiDB-lite"/>
    </source>
</evidence>
<accession>A0AAE0WMH2</accession>
<reference evidence="6" key="1">
    <citation type="submission" date="2023-07" db="EMBL/GenBank/DDBJ databases">
        <title>Black Yeasts Isolated from many extreme environments.</title>
        <authorList>
            <person name="Coleine C."/>
            <person name="Stajich J.E."/>
            <person name="Selbmann L."/>
        </authorList>
    </citation>
    <scope>NUCLEOTIDE SEQUENCE</scope>
    <source>
        <strain evidence="6">CCFEE 5485</strain>
    </source>
</reference>
<proteinExistence type="inferred from homology"/>
<dbReference type="GO" id="GO:0005739">
    <property type="term" value="C:mitochondrion"/>
    <property type="evidence" value="ECO:0007669"/>
    <property type="project" value="TreeGrafter"/>
</dbReference>
<sequence length="219" mass="23490">MSFWDKYLAPGDIRNPPSKATRGPAPPTKDASTQVLTKPFRVDAATRQRRQDATFYGGILFTLLSLLVTRRALRRKLLTAHPPTLPHGVPTAAGVAGPPNPVPKALDSGPLDAIEALGLATLNVFSVAMFGLGCVMKGFNVADLEDLRDGVRKGVGFDVYGGQVESEADKEMEGWAKEWLESRKDGPAIGVGELKDGILGKLAEIEGREREGKAEGKRS</sequence>
<dbReference type="GO" id="GO:0016020">
    <property type="term" value="C:membrane"/>
    <property type="evidence" value="ECO:0007669"/>
    <property type="project" value="UniProtKB-SubCell"/>
</dbReference>
<feature type="region of interest" description="Disordered" evidence="5">
    <location>
        <begin position="9"/>
        <end position="34"/>
    </location>
</feature>
<dbReference type="InterPro" id="IPR038814">
    <property type="entry name" value="AIM11"/>
</dbReference>
<organism evidence="6 7">
    <name type="scientific">Recurvomyces mirabilis</name>
    <dbReference type="NCBI Taxonomy" id="574656"/>
    <lineage>
        <taxon>Eukaryota</taxon>
        <taxon>Fungi</taxon>
        <taxon>Dikarya</taxon>
        <taxon>Ascomycota</taxon>
        <taxon>Pezizomycotina</taxon>
        <taxon>Dothideomycetes</taxon>
        <taxon>Dothideomycetidae</taxon>
        <taxon>Mycosphaerellales</taxon>
        <taxon>Teratosphaeriaceae</taxon>
        <taxon>Recurvomyces</taxon>
    </lineage>
</organism>
<evidence type="ECO:0000256" key="3">
    <source>
        <dbReference type="ARBA" id="ARBA00023136"/>
    </source>
</evidence>
<dbReference type="AlphaFoldDB" id="A0AAE0WMH2"/>
<keyword evidence="2 4" id="KW-1133">Transmembrane helix</keyword>